<dbReference type="SMART" id="SM00823">
    <property type="entry name" value="PKS_PP"/>
    <property type="match status" value="1"/>
</dbReference>
<keyword evidence="2" id="KW-0597">Phosphoprotein</keyword>
<evidence type="ECO:0000256" key="2">
    <source>
        <dbReference type="ARBA" id="ARBA00022553"/>
    </source>
</evidence>
<dbReference type="AlphaFoldDB" id="A0A1I2B7X3"/>
<dbReference type="OrthoDB" id="4324469at2"/>
<dbReference type="SUPFAM" id="SSF47336">
    <property type="entry name" value="ACP-like"/>
    <property type="match status" value="1"/>
</dbReference>
<evidence type="ECO:0000256" key="1">
    <source>
        <dbReference type="ARBA" id="ARBA00022450"/>
    </source>
</evidence>
<dbReference type="GO" id="GO:0017000">
    <property type="term" value="P:antibiotic biosynthetic process"/>
    <property type="evidence" value="ECO:0007669"/>
    <property type="project" value="UniProtKB-ARBA"/>
</dbReference>
<keyword evidence="6" id="KW-1185">Reference proteome</keyword>
<evidence type="ECO:0000313" key="6">
    <source>
        <dbReference type="Proteomes" id="UP000199323"/>
    </source>
</evidence>
<dbReference type="STRING" id="380248.SAMN05216251_103362"/>
<feature type="compositionally biased region" description="Basic and acidic residues" evidence="3">
    <location>
        <begin position="137"/>
        <end position="147"/>
    </location>
</feature>
<gene>
    <name evidence="5" type="ORF">SAMN05216251_103362</name>
</gene>
<reference evidence="6" key="1">
    <citation type="submission" date="2016-10" db="EMBL/GenBank/DDBJ databases">
        <authorList>
            <person name="Varghese N."/>
            <person name="Submissions S."/>
        </authorList>
    </citation>
    <scope>NUCLEOTIDE SEQUENCE [LARGE SCALE GENOMIC DNA]</scope>
    <source>
        <strain evidence="6">CGMCC 4.3510</strain>
    </source>
</reference>
<dbReference type="InterPro" id="IPR020806">
    <property type="entry name" value="PKS_PP-bd"/>
</dbReference>
<dbReference type="EMBL" id="FONG01000003">
    <property type="protein sequence ID" value="SFE51413.1"/>
    <property type="molecule type" value="Genomic_DNA"/>
</dbReference>
<name>A0A1I2B7X3_9ACTN</name>
<dbReference type="PROSITE" id="PS50075">
    <property type="entry name" value="CARRIER"/>
    <property type="match status" value="1"/>
</dbReference>
<feature type="region of interest" description="Disordered" evidence="3">
    <location>
        <begin position="114"/>
        <end position="156"/>
    </location>
</feature>
<dbReference type="Proteomes" id="UP000199323">
    <property type="component" value="Unassembled WGS sequence"/>
</dbReference>
<evidence type="ECO:0000259" key="4">
    <source>
        <dbReference type="PROSITE" id="PS50075"/>
    </source>
</evidence>
<dbReference type="Pfam" id="PF00550">
    <property type="entry name" value="PP-binding"/>
    <property type="match status" value="1"/>
</dbReference>
<dbReference type="GO" id="GO:0031177">
    <property type="term" value="F:phosphopantetheine binding"/>
    <property type="evidence" value="ECO:0007669"/>
    <property type="project" value="InterPro"/>
</dbReference>
<feature type="compositionally biased region" description="Low complexity" evidence="3">
    <location>
        <begin position="114"/>
        <end position="129"/>
    </location>
</feature>
<dbReference type="InterPro" id="IPR036736">
    <property type="entry name" value="ACP-like_sf"/>
</dbReference>
<organism evidence="5 6">
    <name type="scientific">Actinacidiphila alni</name>
    <dbReference type="NCBI Taxonomy" id="380248"/>
    <lineage>
        <taxon>Bacteria</taxon>
        <taxon>Bacillati</taxon>
        <taxon>Actinomycetota</taxon>
        <taxon>Actinomycetes</taxon>
        <taxon>Kitasatosporales</taxon>
        <taxon>Streptomycetaceae</taxon>
        <taxon>Actinacidiphila</taxon>
    </lineage>
</organism>
<dbReference type="RefSeq" id="WP_093712560.1">
    <property type="nucleotide sequence ID" value="NZ_FONG01000003.1"/>
</dbReference>
<keyword evidence="1" id="KW-0596">Phosphopantetheine</keyword>
<proteinExistence type="predicted"/>
<evidence type="ECO:0000313" key="5">
    <source>
        <dbReference type="EMBL" id="SFE51413.1"/>
    </source>
</evidence>
<sequence>MEQTVPLHLRGLPDPDVLRAAGIDVRTRIIERYICRQLEPYLHVPPAHRISTDRSLRSQGVDSITALALRRRLVTALGVDVPAADLLRDDSVTEVAALLAGLVTPAQDVPAARPAPAVPGAAPVSVPAARTAPAAETGHDTPAERPRLTAVARAVR</sequence>
<accession>A0A1I2B7X3</accession>
<evidence type="ECO:0000256" key="3">
    <source>
        <dbReference type="SAM" id="MobiDB-lite"/>
    </source>
</evidence>
<feature type="domain" description="Carrier" evidence="4">
    <location>
        <begin position="28"/>
        <end position="103"/>
    </location>
</feature>
<dbReference type="InterPro" id="IPR009081">
    <property type="entry name" value="PP-bd_ACP"/>
</dbReference>
<dbReference type="Gene3D" id="1.10.1200.10">
    <property type="entry name" value="ACP-like"/>
    <property type="match status" value="1"/>
</dbReference>
<protein>
    <submittedName>
        <fullName evidence="5">Phosphopantetheine attachment site</fullName>
    </submittedName>
</protein>